<dbReference type="AlphaFoldDB" id="A0A2I0W557"/>
<evidence type="ECO:0000313" key="2">
    <source>
        <dbReference type="EMBL" id="PKU70799.1"/>
    </source>
</evidence>
<dbReference type="PANTHER" id="PTHR31286:SF179">
    <property type="entry name" value="RNASE H TYPE-1 DOMAIN-CONTAINING PROTEIN"/>
    <property type="match status" value="1"/>
</dbReference>
<reference evidence="2 3" key="2">
    <citation type="journal article" date="2017" name="Nature">
        <title>The Apostasia genome and the evolution of orchids.</title>
        <authorList>
            <person name="Zhang G.Q."/>
            <person name="Liu K.W."/>
            <person name="Li Z."/>
            <person name="Lohaus R."/>
            <person name="Hsiao Y.Y."/>
            <person name="Niu S.C."/>
            <person name="Wang J.Y."/>
            <person name="Lin Y.C."/>
            <person name="Xu Q."/>
            <person name="Chen L.J."/>
            <person name="Yoshida K."/>
            <person name="Fujiwara S."/>
            <person name="Wang Z.W."/>
            <person name="Zhang Y.Q."/>
            <person name="Mitsuda N."/>
            <person name="Wang M."/>
            <person name="Liu G.H."/>
            <person name="Pecoraro L."/>
            <person name="Huang H.X."/>
            <person name="Xiao X.J."/>
            <person name="Lin M."/>
            <person name="Wu X.Y."/>
            <person name="Wu W.L."/>
            <person name="Chen Y.Y."/>
            <person name="Chang S.B."/>
            <person name="Sakamoto S."/>
            <person name="Ohme-Takagi M."/>
            <person name="Yagi M."/>
            <person name="Zeng S.J."/>
            <person name="Shen C.Y."/>
            <person name="Yeh C.M."/>
            <person name="Luo Y.B."/>
            <person name="Tsai W.C."/>
            <person name="Van de Peer Y."/>
            <person name="Liu Z.J."/>
        </authorList>
    </citation>
    <scope>NUCLEOTIDE SEQUENCE [LARGE SCALE GENOMIC DNA]</scope>
    <source>
        <tissue evidence="2">The whole plant</tissue>
    </source>
</reference>
<accession>A0A2I0W557</accession>
<organism evidence="2 3">
    <name type="scientific">Dendrobium catenatum</name>
    <dbReference type="NCBI Taxonomy" id="906689"/>
    <lineage>
        <taxon>Eukaryota</taxon>
        <taxon>Viridiplantae</taxon>
        <taxon>Streptophyta</taxon>
        <taxon>Embryophyta</taxon>
        <taxon>Tracheophyta</taxon>
        <taxon>Spermatophyta</taxon>
        <taxon>Magnoliopsida</taxon>
        <taxon>Liliopsida</taxon>
        <taxon>Asparagales</taxon>
        <taxon>Orchidaceae</taxon>
        <taxon>Epidendroideae</taxon>
        <taxon>Malaxideae</taxon>
        <taxon>Dendrobiinae</taxon>
        <taxon>Dendrobium</taxon>
    </lineage>
</organism>
<gene>
    <name evidence="2" type="ORF">MA16_Dca012552</name>
</gene>
<protein>
    <submittedName>
        <fullName evidence="2">Uncharacterized protein</fullName>
    </submittedName>
</protein>
<reference evidence="2 3" key="1">
    <citation type="journal article" date="2016" name="Sci. Rep.">
        <title>The Dendrobium catenatum Lindl. genome sequence provides insights into polysaccharide synthase, floral development and adaptive evolution.</title>
        <authorList>
            <person name="Zhang G.Q."/>
            <person name="Xu Q."/>
            <person name="Bian C."/>
            <person name="Tsai W.C."/>
            <person name="Yeh C.M."/>
            <person name="Liu K.W."/>
            <person name="Yoshida K."/>
            <person name="Zhang L.S."/>
            <person name="Chang S.B."/>
            <person name="Chen F."/>
            <person name="Shi Y."/>
            <person name="Su Y.Y."/>
            <person name="Zhang Y.Q."/>
            <person name="Chen L.J."/>
            <person name="Yin Y."/>
            <person name="Lin M."/>
            <person name="Huang H."/>
            <person name="Deng H."/>
            <person name="Wang Z.W."/>
            <person name="Zhu S.L."/>
            <person name="Zhao X."/>
            <person name="Deng C."/>
            <person name="Niu S.C."/>
            <person name="Huang J."/>
            <person name="Wang M."/>
            <person name="Liu G.H."/>
            <person name="Yang H.J."/>
            <person name="Xiao X.J."/>
            <person name="Hsiao Y.Y."/>
            <person name="Wu W.L."/>
            <person name="Chen Y.Y."/>
            <person name="Mitsuda N."/>
            <person name="Ohme-Takagi M."/>
            <person name="Luo Y.B."/>
            <person name="Van de Peer Y."/>
            <person name="Liu Z.J."/>
        </authorList>
    </citation>
    <scope>NUCLEOTIDE SEQUENCE [LARGE SCALE GENOMIC DNA]</scope>
    <source>
        <tissue evidence="2">The whole plant</tissue>
    </source>
</reference>
<sequence length="311" mass="35113">MRVLKWTPFFDVKEESPIVPIWIYFLNLRLHFFNPKVLHALGSIFGRPLQTDHATMTRTRPSVARVLVEVDISKKHVKEIWVGSKAYGYLQKVEFEKVSDFCHHCKIHDHAVSECFKLHPVLKKSFTSMLEKANLPNKIIINVEDKLHPSSTAVKIGNNGKLVTEFPENYEKVLEDNLFDNANVAMEGEGVIEVNIYVSLESMLHNTSDNQLLVNQENTIPITKIGNASIDTCEEGEFNPETGLETVNEDLLECEEKKDSMSSNVAGAESNNNEEDEFIKVNRKKSKNGKNSVHSTPRSTRAQTSIKGCNG</sequence>
<proteinExistence type="predicted"/>
<dbReference type="EMBL" id="KZ502911">
    <property type="protein sequence ID" value="PKU70799.1"/>
    <property type="molecule type" value="Genomic_DNA"/>
</dbReference>
<feature type="region of interest" description="Disordered" evidence="1">
    <location>
        <begin position="256"/>
        <end position="311"/>
    </location>
</feature>
<dbReference type="PANTHER" id="PTHR31286">
    <property type="entry name" value="GLYCINE-RICH CELL WALL STRUCTURAL PROTEIN 1.8-LIKE"/>
    <property type="match status" value="1"/>
</dbReference>
<name>A0A2I0W557_9ASPA</name>
<keyword evidence="3" id="KW-1185">Reference proteome</keyword>
<dbReference type="Proteomes" id="UP000233837">
    <property type="component" value="Unassembled WGS sequence"/>
</dbReference>
<feature type="compositionally biased region" description="Polar residues" evidence="1">
    <location>
        <begin position="289"/>
        <end position="311"/>
    </location>
</feature>
<dbReference type="InterPro" id="IPR040256">
    <property type="entry name" value="At4g02000-like"/>
</dbReference>
<evidence type="ECO:0000256" key="1">
    <source>
        <dbReference type="SAM" id="MobiDB-lite"/>
    </source>
</evidence>
<feature type="compositionally biased region" description="Polar residues" evidence="1">
    <location>
        <begin position="261"/>
        <end position="271"/>
    </location>
</feature>
<evidence type="ECO:0000313" key="3">
    <source>
        <dbReference type="Proteomes" id="UP000233837"/>
    </source>
</evidence>